<dbReference type="EMBL" id="JBEHZE010000001">
    <property type="protein sequence ID" value="MEX6633469.1"/>
    <property type="molecule type" value="Genomic_DNA"/>
</dbReference>
<organism evidence="1 2">
    <name type="scientific">Hyphococcus lacteus</name>
    <dbReference type="NCBI Taxonomy" id="3143536"/>
    <lineage>
        <taxon>Bacteria</taxon>
        <taxon>Pseudomonadati</taxon>
        <taxon>Pseudomonadota</taxon>
        <taxon>Alphaproteobacteria</taxon>
        <taxon>Parvularculales</taxon>
        <taxon>Parvularculaceae</taxon>
        <taxon>Hyphococcus</taxon>
    </lineage>
</organism>
<keyword evidence="2" id="KW-1185">Reference proteome</keyword>
<evidence type="ECO:0000313" key="2">
    <source>
        <dbReference type="Proteomes" id="UP001560685"/>
    </source>
</evidence>
<reference evidence="1 2" key="1">
    <citation type="submission" date="2024-05" db="EMBL/GenBank/DDBJ databases">
        <title>Three bacterial strains, DH-69, EH-24, and ECK-19 isolated from coastal sediments.</title>
        <authorList>
            <person name="Ye Y.-Q."/>
            <person name="Du Z.-J."/>
        </authorList>
    </citation>
    <scope>NUCLEOTIDE SEQUENCE [LARGE SCALE GENOMIC DNA]</scope>
    <source>
        <strain evidence="1 2">ECK-19</strain>
    </source>
</reference>
<proteinExistence type="predicted"/>
<name>A0ABV3Z3V1_9PROT</name>
<accession>A0ABV3Z3V1</accession>
<comment type="caution">
    <text evidence="1">The sequence shown here is derived from an EMBL/GenBank/DDBJ whole genome shotgun (WGS) entry which is preliminary data.</text>
</comment>
<gene>
    <name evidence="1" type="ORF">ABFZ84_07890</name>
</gene>
<sequence>MRKSTYLFVALDTKGKTLRRCSQRCDGIAAHERTQGLLTSTPHAAAVYGYERRGHQVHSAYRT</sequence>
<dbReference type="RefSeq" id="WP_369313431.1">
    <property type="nucleotide sequence ID" value="NZ_JBEHZE010000001.1"/>
</dbReference>
<protein>
    <submittedName>
        <fullName evidence="1">Uncharacterized protein</fullName>
    </submittedName>
</protein>
<evidence type="ECO:0000313" key="1">
    <source>
        <dbReference type="EMBL" id="MEX6633469.1"/>
    </source>
</evidence>
<dbReference type="Proteomes" id="UP001560685">
    <property type="component" value="Unassembled WGS sequence"/>
</dbReference>